<dbReference type="KEGG" id="syc:syc0925_c"/>
<evidence type="ECO:0000259" key="2">
    <source>
        <dbReference type="PROSITE" id="PS51782"/>
    </source>
</evidence>
<dbReference type="SMART" id="SM00257">
    <property type="entry name" value="LysM"/>
    <property type="match status" value="2"/>
</dbReference>
<feature type="domain" description="LysM" evidence="2">
    <location>
        <begin position="144"/>
        <end position="188"/>
    </location>
</feature>
<dbReference type="InterPro" id="IPR011055">
    <property type="entry name" value="Dup_hybrid_motif"/>
</dbReference>
<dbReference type="PROSITE" id="PS51782">
    <property type="entry name" value="LYSM"/>
    <property type="match status" value="2"/>
</dbReference>
<dbReference type="Pfam" id="PF01551">
    <property type="entry name" value="Peptidase_M23"/>
    <property type="match status" value="1"/>
</dbReference>
<dbReference type="InterPro" id="IPR050570">
    <property type="entry name" value="Cell_wall_metabolism_enzyme"/>
</dbReference>
<feature type="compositionally biased region" description="Low complexity" evidence="1">
    <location>
        <begin position="392"/>
        <end position="409"/>
    </location>
</feature>
<feature type="domain" description="LysM" evidence="2">
    <location>
        <begin position="282"/>
        <end position="326"/>
    </location>
</feature>
<dbReference type="AlphaFoldDB" id="A0A0H3K2A2"/>
<feature type="region of interest" description="Disordered" evidence="1">
    <location>
        <begin position="224"/>
        <end position="247"/>
    </location>
</feature>
<dbReference type="eggNOG" id="COG0739">
    <property type="taxonomic scope" value="Bacteria"/>
</dbReference>
<proteinExistence type="predicted"/>
<dbReference type="Pfam" id="PF01476">
    <property type="entry name" value="LysM"/>
    <property type="match status" value="2"/>
</dbReference>
<dbReference type="InterPro" id="IPR016047">
    <property type="entry name" value="M23ase_b-sheet_dom"/>
</dbReference>
<dbReference type="CDD" id="cd00118">
    <property type="entry name" value="LysM"/>
    <property type="match status" value="2"/>
</dbReference>
<feature type="region of interest" description="Disordered" evidence="1">
    <location>
        <begin position="392"/>
        <end position="423"/>
    </location>
</feature>
<dbReference type="Gene3D" id="2.70.70.10">
    <property type="entry name" value="Glucose Permease (Domain IIA)"/>
    <property type="match status" value="1"/>
</dbReference>
<organism evidence="3 4">
    <name type="scientific">Synechococcus sp. (strain ATCC 27144 / PCC 6301 / SAUG 1402/1)</name>
    <name type="common">Anacystis nidulans</name>
    <dbReference type="NCBI Taxonomy" id="269084"/>
    <lineage>
        <taxon>Bacteria</taxon>
        <taxon>Bacillati</taxon>
        <taxon>Cyanobacteriota</taxon>
        <taxon>Cyanophyceae</taxon>
        <taxon>Synechococcales</taxon>
        <taxon>Synechococcaceae</taxon>
        <taxon>Synechococcus</taxon>
    </lineage>
</organism>
<dbReference type="Gene3D" id="3.10.350.10">
    <property type="entry name" value="LysM domain"/>
    <property type="match status" value="2"/>
</dbReference>
<gene>
    <name evidence="3" type="ordered locus">syc0925_c</name>
</gene>
<dbReference type="PANTHER" id="PTHR21666">
    <property type="entry name" value="PEPTIDASE-RELATED"/>
    <property type="match status" value="1"/>
</dbReference>
<sequence>MANGYPHSSTVAVLPVFDLPALWLVTGKLTKFRLGGRSLKRGFPQKVSGLPYYTLDSMPEIAHQGCAVSEPETAEEPLATATSGSWSGSGRKRTLAMMGLALTVAGTDSLLLRQATAVAATNGVMPQLFDNEAEAPARTLSSQEIHRVQPGETLWSIARAHGLTVAQLLTYNQLTEGTTLRVDQVLNLQPKAVEPAPIATAAPLVQDPVQQHLLALAGDSRLPSPAAERSVEPISSVPPQATPTLPRPVTAEAPVIQPRSLAPAAVAIRPLSPATELSPEPQAYTVQPGDSLSRIATRFGLDLQDLLQVNRLSNPNLIFVGQRLTIPPAGQARLAPVATLPPLLRQQVTEDTSSRIAANLGSGLNAELTIESLSSPPPSNLKSLDITAQTSFSGPSLSSSRSLTPALPSATPFKPQQPEPDKVAVAPLGSENYEPLLASLLKTAVAPELPSLNSDELLPGGGDRFAGYIWPARGILSSGYGWRWGRMHRGIDIAGPVGTPILAAAPGVVVTAGWNSGGYGNLVEIQHPNGSLTLYAHNNRILVRPGERVQQGQIVAEMGSTGRSTGPHLHFEVHPRGNGAVNPIAYLPSR</sequence>
<dbReference type="CDD" id="cd12797">
    <property type="entry name" value="M23_peptidase"/>
    <property type="match status" value="1"/>
</dbReference>
<dbReference type="SUPFAM" id="SSF54106">
    <property type="entry name" value="LysM domain"/>
    <property type="match status" value="2"/>
</dbReference>
<dbReference type="InterPro" id="IPR018392">
    <property type="entry name" value="LysM"/>
</dbReference>
<evidence type="ECO:0000313" key="4">
    <source>
        <dbReference type="Proteomes" id="UP000001175"/>
    </source>
</evidence>
<evidence type="ECO:0000313" key="3">
    <source>
        <dbReference type="EMBL" id="BAD79115.1"/>
    </source>
</evidence>
<dbReference type="Proteomes" id="UP000001175">
    <property type="component" value="Chromosome"/>
</dbReference>
<dbReference type="SUPFAM" id="SSF51261">
    <property type="entry name" value="Duplicated hybrid motif"/>
    <property type="match status" value="1"/>
</dbReference>
<reference evidence="3 4" key="1">
    <citation type="journal article" date="2007" name="Photosyn. Res.">
        <title>Complete nucleotide sequence of the freshwater unicellular cyanobacterium Synechococcus elongatus PCC 6301 chromosome: gene content and organization.</title>
        <authorList>
            <person name="Sugita C."/>
            <person name="Ogata K."/>
            <person name="Shikata M."/>
            <person name="Jikuya H."/>
            <person name="Takano J."/>
            <person name="Furumichi M."/>
            <person name="Kanehisa M."/>
            <person name="Omata T."/>
            <person name="Sugiura M."/>
            <person name="Sugita M."/>
        </authorList>
    </citation>
    <scope>NUCLEOTIDE SEQUENCE [LARGE SCALE GENOMIC DNA]</scope>
    <source>
        <strain evidence="4">ATCC 27144 / PCC 6301 / SAUG 1402/1</strain>
    </source>
</reference>
<dbReference type="InterPro" id="IPR036779">
    <property type="entry name" value="LysM_dom_sf"/>
</dbReference>
<evidence type="ECO:0000256" key="1">
    <source>
        <dbReference type="SAM" id="MobiDB-lite"/>
    </source>
</evidence>
<accession>A0A0H3K2A2</accession>
<name>A0A0H3K2A2_SYNP6</name>
<protein>
    <submittedName>
        <fullName evidence="3">Putative peptidase</fullName>
    </submittedName>
</protein>
<dbReference type="PANTHER" id="PTHR21666:SF270">
    <property type="entry name" value="MUREIN HYDROLASE ACTIVATOR ENVC"/>
    <property type="match status" value="1"/>
</dbReference>
<dbReference type="EMBL" id="AP008231">
    <property type="protein sequence ID" value="BAD79115.1"/>
    <property type="molecule type" value="Genomic_DNA"/>
</dbReference>
<dbReference type="GO" id="GO:0004222">
    <property type="term" value="F:metalloendopeptidase activity"/>
    <property type="evidence" value="ECO:0007669"/>
    <property type="project" value="TreeGrafter"/>
</dbReference>